<evidence type="ECO:0000256" key="3">
    <source>
        <dbReference type="ARBA" id="ARBA00022801"/>
    </source>
</evidence>
<dbReference type="SUPFAM" id="SSF81296">
    <property type="entry name" value="E set domains"/>
    <property type="match status" value="1"/>
</dbReference>
<dbReference type="InterPro" id="IPR021764">
    <property type="entry name" value="Enterochelin_esterase_N"/>
</dbReference>
<gene>
    <name evidence="8" type="ORF">C7440_0698</name>
</gene>
<proteinExistence type="inferred from homology"/>
<dbReference type="RefSeq" id="WP_116517494.1">
    <property type="nucleotide sequence ID" value="NZ_JACCEX010000001.1"/>
</dbReference>
<dbReference type="Pfam" id="PF11806">
    <property type="entry name" value="Enterochelin_N"/>
    <property type="match status" value="1"/>
</dbReference>
<dbReference type="PANTHER" id="PTHR48098">
    <property type="entry name" value="ENTEROCHELIN ESTERASE-RELATED"/>
    <property type="match status" value="1"/>
</dbReference>
<dbReference type="InterPro" id="IPR000801">
    <property type="entry name" value="Esterase-like"/>
</dbReference>
<comment type="similarity">
    <text evidence="4">Belongs to the Fes family.</text>
</comment>
<dbReference type="PANTHER" id="PTHR48098:SF3">
    <property type="entry name" value="IRON(III) ENTEROBACTIN ESTERASE"/>
    <property type="match status" value="1"/>
</dbReference>
<keyword evidence="2" id="KW-0963">Cytoplasm</keyword>
<dbReference type="GO" id="GO:0005506">
    <property type="term" value="F:iron ion binding"/>
    <property type="evidence" value="ECO:0007669"/>
    <property type="project" value="InterPro"/>
</dbReference>
<name>A0A2U1CQZ0_9BURK</name>
<dbReference type="Pfam" id="PF00756">
    <property type="entry name" value="Esterase"/>
    <property type="match status" value="1"/>
</dbReference>
<evidence type="ECO:0000259" key="7">
    <source>
        <dbReference type="Pfam" id="PF11806"/>
    </source>
</evidence>
<dbReference type="AlphaFoldDB" id="A0A2U1CQZ0"/>
<dbReference type="GO" id="GO:0008849">
    <property type="term" value="F:enterochelin esterase activity"/>
    <property type="evidence" value="ECO:0007669"/>
    <property type="project" value="InterPro"/>
</dbReference>
<dbReference type="GO" id="GO:0005737">
    <property type="term" value="C:cytoplasm"/>
    <property type="evidence" value="ECO:0007669"/>
    <property type="project" value="UniProtKB-SubCell"/>
</dbReference>
<protein>
    <submittedName>
        <fullName evidence="8">Enterochelin esterase family protein</fullName>
    </submittedName>
</protein>
<comment type="subcellular location">
    <subcellularLocation>
        <location evidence="1">Cytoplasm</location>
    </subcellularLocation>
</comment>
<evidence type="ECO:0000256" key="2">
    <source>
        <dbReference type="ARBA" id="ARBA00022490"/>
    </source>
</evidence>
<dbReference type="Proteomes" id="UP000246145">
    <property type="component" value="Unassembled WGS sequence"/>
</dbReference>
<feature type="domain" description="Enterochelin esterase N-terminal" evidence="7">
    <location>
        <begin position="213"/>
        <end position="321"/>
    </location>
</feature>
<feature type="signal peptide" evidence="6">
    <location>
        <begin position="1"/>
        <end position="24"/>
    </location>
</feature>
<dbReference type="InterPro" id="IPR050583">
    <property type="entry name" value="Mycobacterial_A85_antigen"/>
</dbReference>
<sequence length="578" mass="62376">MSVAKPRRAPGLGGGMALGFVAWAALTAAQAAVPPAHPAHLLPERAARPGAPAGGSNAAPLALGVGHTVKGRMQVGGAHAFRLNVPAGWVVQGDFDGRNVVLDLQDEHGAHLRRLSRADAAAQGVMWVASHAPRRLAVRQVGDAPGTFELRISKALEPKPESSGGEAPKIDSPTLRSLQDDLASGAGTDAFWADMARKGTPLVEPVSETESLVTFLWRGTGGNVRLFGSPSGNHDPMRRLGDSDVWWATFRMPNTARLSYRIAPDVPQIQGSPMEQRRVILATAQRDPLNPHVFPDTDDVRIDMYQGASVLTLPQAPPQPWVSRRPKRAVGVLNHHEFESAVLGNRREIWTYRPAAGKPEALLMLFDAHSYLHQVPTPAIIDNLVGEGLIPPTAVVLVGNASPEARGRELPPNESFIRFLDEELMPWVERQGLAQPASRTVVAGSSYGGLASAYAGLRLPHRFGNVLSLSGSYWWSPTGEIPGWMMRQYATAPVRDLRFYLDAGRYEASRGGRDGILETSRHLGDVLRAKGYETTQVEHDTGHDYLHWQGSLGCGLVALLNPAAYERGLPACSAGLHR</sequence>
<feature type="chain" id="PRO_5015630899" evidence="6">
    <location>
        <begin position="25"/>
        <end position="578"/>
    </location>
</feature>
<organism evidence="8 9">
    <name type="scientific">Pusillimonas noertemannii</name>
    <dbReference type="NCBI Taxonomy" id="305977"/>
    <lineage>
        <taxon>Bacteria</taxon>
        <taxon>Pseudomonadati</taxon>
        <taxon>Pseudomonadota</taxon>
        <taxon>Betaproteobacteria</taxon>
        <taxon>Burkholderiales</taxon>
        <taxon>Alcaligenaceae</taxon>
        <taxon>Pusillimonas</taxon>
    </lineage>
</organism>
<evidence type="ECO:0000313" key="9">
    <source>
        <dbReference type="Proteomes" id="UP000246145"/>
    </source>
</evidence>
<evidence type="ECO:0000256" key="1">
    <source>
        <dbReference type="ARBA" id="ARBA00004496"/>
    </source>
</evidence>
<dbReference type="EMBL" id="QEKO01000001">
    <property type="protein sequence ID" value="PVY68303.1"/>
    <property type="molecule type" value="Genomic_DNA"/>
</dbReference>
<dbReference type="GO" id="GO:0006826">
    <property type="term" value="P:iron ion transport"/>
    <property type="evidence" value="ECO:0007669"/>
    <property type="project" value="InterPro"/>
</dbReference>
<comment type="caution">
    <text evidence="8">The sequence shown here is derived from an EMBL/GenBank/DDBJ whole genome shotgun (WGS) entry which is preliminary data.</text>
</comment>
<keyword evidence="9" id="KW-1185">Reference proteome</keyword>
<dbReference type="SUPFAM" id="SSF53474">
    <property type="entry name" value="alpha/beta-Hydrolases"/>
    <property type="match status" value="1"/>
</dbReference>
<dbReference type="InterPro" id="IPR029058">
    <property type="entry name" value="AB_hydrolase_fold"/>
</dbReference>
<reference evidence="8 9" key="1">
    <citation type="submission" date="2018-04" db="EMBL/GenBank/DDBJ databases">
        <title>Genomic Encyclopedia of Type Strains, Phase IV (KMG-IV): sequencing the most valuable type-strain genomes for metagenomic binning, comparative biology and taxonomic classification.</title>
        <authorList>
            <person name="Goeker M."/>
        </authorList>
    </citation>
    <scope>NUCLEOTIDE SEQUENCE [LARGE SCALE GENOMIC DNA]</scope>
    <source>
        <strain evidence="8 9">DSM 10065</strain>
    </source>
</reference>
<dbReference type="Gene3D" id="2.60.40.10">
    <property type="entry name" value="Immunoglobulins"/>
    <property type="match status" value="1"/>
</dbReference>
<dbReference type="OrthoDB" id="9775130at2"/>
<evidence type="ECO:0000256" key="6">
    <source>
        <dbReference type="SAM" id="SignalP"/>
    </source>
</evidence>
<dbReference type="STRING" id="1231391.GCA_000308195_03233"/>
<dbReference type="Gene3D" id="3.40.50.1820">
    <property type="entry name" value="alpha/beta hydrolase"/>
    <property type="match status" value="1"/>
</dbReference>
<feature type="region of interest" description="Disordered" evidence="5">
    <location>
        <begin position="155"/>
        <end position="174"/>
    </location>
</feature>
<evidence type="ECO:0000256" key="4">
    <source>
        <dbReference type="ARBA" id="ARBA00024201"/>
    </source>
</evidence>
<accession>A0A2U1CQZ0</accession>
<evidence type="ECO:0000256" key="5">
    <source>
        <dbReference type="SAM" id="MobiDB-lite"/>
    </source>
</evidence>
<dbReference type="NCBIfam" id="NF007758">
    <property type="entry name" value="PRK10439.1"/>
    <property type="match status" value="1"/>
</dbReference>
<keyword evidence="3" id="KW-0378">Hydrolase</keyword>
<evidence type="ECO:0000313" key="8">
    <source>
        <dbReference type="EMBL" id="PVY68303.1"/>
    </source>
</evidence>
<dbReference type="InterPro" id="IPR013783">
    <property type="entry name" value="Ig-like_fold"/>
</dbReference>
<dbReference type="InterPro" id="IPR014756">
    <property type="entry name" value="Ig_E-set"/>
</dbReference>
<keyword evidence="6" id="KW-0732">Signal</keyword>